<dbReference type="PANTHER" id="PTHR12001:SF85">
    <property type="entry name" value="SHORT CHAIN ISOPRENYL DIPHOSPHATE SYNTHASE"/>
    <property type="match status" value="1"/>
</dbReference>
<evidence type="ECO:0000256" key="1">
    <source>
        <dbReference type="ARBA" id="ARBA00001946"/>
    </source>
</evidence>
<gene>
    <name evidence="7" type="ORF">DRO04_00395</name>
</gene>
<evidence type="ECO:0000256" key="5">
    <source>
        <dbReference type="ARBA" id="ARBA00022842"/>
    </source>
</evidence>
<dbReference type="InterPro" id="IPR033749">
    <property type="entry name" value="Polyprenyl_synt_CS"/>
</dbReference>
<keyword evidence="3 6" id="KW-0808">Transferase</keyword>
<evidence type="ECO:0000313" key="8">
    <source>
        <dbReference type="Proteomes" id="UP000278031"/>
    </source>
</evidence>
<dbReference type="InterPro" id="IPR000092">
    <property type="entry name" value="Polyprenyl_synt"/>
</dbReference>
<evidence type="ECO:0000256" key="6">
    <source>
        <dbReference type="RuleBase" id="RU004466"/>
    </source>
</evidence>
<dbReference type="Gene3D" id="1.10.600.10">
    <property type="entry name" value="Farnesyl Diphosphate Synthase"/>
    <property type="match status" value="1"/>
</dbReference>
<dbReference type="CDD" id="cd00685">
    <property type="entry name" value="Trans_IPPS_HT"/>
    <property type="match status" value="1"/>
</dbReference>
<comment type="caution">
    <text evidence="7">The sequence shown here is derived from an EMBL/GenBank/DDBJ whole genome shotgun (WGS) entry which is preliminary data.</text>
</comment>
<dbReference type="Proteomes" id="UP000278031">
    <property type="component" value="Unassembled WGS sequence"/>
</dbReference>
<dbReference type="SUPFAM" id="SSF48576">
    <property type="entry name" value="Terpenoid synthases"/>
    <property type="match status" value="1"/>
</dbReference>
<comment type="similarity">
    <text evidence="2 6">Belongs to the FPP/GGPP synthase family.</text>
</comment>
<keyword evidence="5" id="KW-0460">Magnesium</keyword>
<name>A0A497JI62_9ARCH</name>
<dbReference type="SFLD" id="SFLDG01017">
    <property type="entry name" value="Polyprenyl_Transferase_Like"/>
    <property type="match status" value="1"/>
</dbReference>
<evidence type="ECO:0000256" key="4">
    <source>
        <dbReference type="ARBA" id="ARBA00022723"/>
    </source>
</evidence>
<dbReference type="AlphaFoldDB" id="A0A497JI62"/>
<accession>A0A497JI62</accession>
<organism evidence="7 8">
    <name type="scientific">Candidatus Iainarchaeum sp</name>
    <dbReference type="NCBI Taxonomy" id="3101447"/>
    <lineage>
        <taxon>Archaea</taxon>
        <taxon>Candidatus Iainarchaeota</taxon>
        <taxon>Candidatus Iainarchaeia</taxon>
        <taxon>Candidatus Iainarchaeales</taxon>
        <taxon>Candidatus Iainarchaeaceae</taxon>
        <taxon>Candidatus Iainarchaeum</taxon>
    </lineage>
</organism>
<evidence type="ECO:0000256" key="2">
    <source>
        <dbReference type="ARBA" id="ARBA00006706"/>
    </source>
</evidence>
<evidence type="ECO:0000256" key="3">
    <source>
        <dbReference type="ARBA" id="ARBA00022679"/>
    </source>
</evidence>
<dbReference type="PROSITE" id="PS00723">
    <property type="entry name" value="POLYPRENYL_SYNTHASE_1"/>
    <property type="match status" value="1"/>
</dbReference>
<reference evidence="7 8" key="1">
    <citation type="submission" date="2018-06" db="EMBL/GenBank/DDBJ databases">
        <title>Extensive metabolic versatility and redundancy in microbially diverse, dynamic hydrothermal sediments.</title>
        <authorList>
            <person name="Dombrowski N."/>
            <person name="Teske A."/>
            <person name="Baker B.J."/>
        </authorList>
    </citation>
    <scope>NUCLEOTIDE SEQUENCE [LARGE SCALE GENOMIC DNA]</scope>
    <source>
        <strain evidence="7">B51_G17</strain>
    </source>
</reference>
<evidence type="ECO:0000313" key="7">
    <source>
        <dbReference type="EMBL" id="RLG71159.1"/>
    </source>
</evidence>
<protein>
    <submittedName>
        <fullName evidence="7">Polyprenyl synthetase family protein</fullName>
    </submittedName>
</protein>
<dbReference type="SFLD" id="SFLDS00005">
    <property type="entry name" value="Isoprenoid_Synthase_Type_I"/>
    <property type="match status" value="1"/>
</dbReference>
<dbReference type="Pfam" id="PF00348">
    <property type="entry name" value="polyprenyl_synt"/>
    <property type="match status" value="1"/>
</dbReference>
<dbReference type="GO" id="GO:0004659">
    <property type="term" value="F:prenyltransferase activity"/>
    <property type="evidence" value="ECO:0007669"/>
    <property type="project" value="InterPro"/>
</dbReference>
<proteinExistence type="inferred from homology"/>
<dbReference type="EMBL" id="QMWP01000007">
    <property type="protein sequence ID" value="RLG71159.1"/>
    <property type="molecule type" value="Genomic_DNA"/>
</dbReference>
<dbReference type="GO" id="GO:0008299">
    <property type="term" value="P:isoprenoid biosynthetic process"/>
    <property type="evidence" value="ECO:0007669"/>
    <property type="project" value="InterPro"/>
</dbReference>
<sequence length="350" mass="39671">MHAKEVLAAYSKKLQPILENFFNKKLKNEQNPFAKYLLETAKEYCLRGGKRIRPALMITGYKCFAEENEEILNASIGLELLHAFLLIHDDIMDLDDMRRGKPALHKIYEGYISENYKSDKAPHLGISLGIIAGDLLEAFSFEPIMESNFPIEKKFAAFKKLNEIIYLTSLGQALDLVAEQKDKLTEEEVLKILELKTARYTIEGPLHLGAILAGASPKDLKLLSDYAIPVGLAFQLQDDILGLYGDEKKLGKPIGSDIKEGKRTLLIVKALEQLNEEDRKFLLNALGNENLTTEELNKVRQLVKDSRALDYCKNLAQKFCNDAIAKIEDSELKEKEFLISLAKYIIERTY</sequence>
<dbReference type="GO" id="GO:0046872">
    <property type="term" value="F:metal ion binding"/>
    <property type="evidence" value="ECO:0007669"/>
    <property type="project" value="UniProtKB-KW"/>
</dbReference>
<dbReference type="PROSITE" id="PS00444">
    <property type="entry name" value="POLYPRENYL_SYNTHASE_2"/>
    <property type="match status" value="1"/>
</dbReference>
<dbReference type="InterPro" id="IPR008949">
    <property type="entry name" value="Isoprenoid_synthase_dom_sf"/>
</dbReference>
<keyword evidence="4" id="KW-0479">Metal-binding</keyword>
<dbReference type="PANTHER" id="PTHR12001">
    <property type="entry name" value="GERANYLGERANYL PYROPHOSPHATE SYNTHASE"/>
    <property type="match status" value="1"/>
</dbReference>
<comment type="cofactor">
    <cofactor evidence="1">
        <name>Mg(2+)</name>
        <dbReference type="ChEBI" id="CHEBI:18420"/>
    </cofactor>
</comment>